<protein>
    <recommendedName>
        <fullName evidence="3">Terpene synthase metal-binding domain-containing protein</fullName>
    </recommendedName>
</protein>
<evidence type="ECO:0008006" key="3">
    <source>
        <dbReference type="Google" id="ProtNLM"/>
    </source>
</evidence>
<keyword evidence="2" id="KW-1185">Reference proteome</keyword>
<name>A0A498HF49_MALDO</name>
<evidence type="ECO:0000313" key="1">
    <source>
        <dbReference type="EMBL" id="RXH68085.1"/>
    </source>
</evidence>
<gene>
    <name evidence="1" type="ORF">DVH24_028232</name>
</gene>
<evidence type="ECO:0000313" key="2">
    <source>
        <dbReference type="Proteomes" id="UP000290289"/>
    </source>
</evidence>
<accession>A0A498HF49</accession>
<reference evidence="1 2" key="1">
    <citation type="submission" date="2018-10" db="EMBL/GenBank/DDBJ databases">
        <title>A high-quality apple genome assembly.</title>
        <authorList>
            <person name="Hu J."/>
        </authorList>
    </citation>
    <scope>NUCLEOTIDE SEQUENCE [LARGE SCALE GENOMIC DNA]</scope>
    <source>
        <strain evidence="2">cv. HFTH1</strain>
        <tissue evidence="1">Young leaf</tissue>
    </source>
</reference>
<sequence length="118" mass="13895">MQTEAEIGETANSISLNMSEEYAREHIRNLVGNSWKKLNKDVSSIVEILLHRLYMKEHVFVSCETRMVYLSEANGLRPHIQNRMMVALMIRMWSYVIEVVESMRAFEVFIFRSALLWP</sequence>
<dbReference type="EMBL" id="RDQH01000343">
    <property type="protein sequence ID" value="RXH68085.1"/>
    <property type="molecule type" value="Genomic_DNA"/>
</dbReference>
<dbReference type="Proteomes" id="UP000290289">
    <property type="component" value="Chromosome 17"/>
</dbReference>
<comment type="caution">
    <text evidence="1">The sequence shown here is derived from an EMBL/GenBank/DDBJ whole genome shotgun (WGS) entry which is preliminary data.</text>
</comment>
<dbReference type="AlphaFoldDB" id="A0A498HF49"/>
<organism evidence="1 2">
    <name type="scientific">Malus domestica</name>
    <name type="common">Apple</name>
    <name type="synonym">Pyrus malus</name>
    <dbReference type="NCBI Taxonomy" id="3750"/>
    <lineage>
        <taxon>Eukaryota</taxon>
        <taxon>Viridiplantae</taxon>
        <taxon>Streptophyta</taxon>
        <taxon>Embryophyta</taxon>
        <taxon>Tracheophyta</taxon>
        <taxon>Spermatophyta</taxon>
        <taxon>Magnoliopsida</taxon>
        <taxon>eudicotyledons</taxon>
        <taxon>Gunneridae</taxon>
        <taxon>Pentapetalae</taxon>
        <taxon>rosids</taxon>
        <taxon>fabids</taxon>
        <taxon>Rosales</taxon>
        <taxon>Rosaceae</taxon>
        <taxon>Amygdaloideae</taxon>
        <taxon>Maleae</taxon>
        <taxon>Malus</taxon>
    </lineage>
</organism>
<proteinExistence type="predicted"/>